<dbReference type="EMBL" id="RDQH01000332">
    <property type="protein sequence ID" value="RXH95791.1"/>
    <property type="molecule type" value="Genomic_DNA"/>
</dbReference>
<organism evidence="1 2">
    <name type="scientific">Malus domestica</name>
    <name type="common">Apple</name>
    <name type="synonym">Pyrus malus</name>
    <dbReference type="NCBI Taxonomy" id="3750"/>
    <lineage>
        <taxon>Eukaryota</taxon>
        <taxon>Viridiplantae</taxon>
        <taxon>Streptophyta</taxon>
        <taxon>Embryophyta</taxon>
        <taxon>Tracheophyta</taxon>
        <taxon>Spermatophyta</taxon>
        <taxon>Magnoliopsida</taxon>
        <taxon>eudicotyledons</taxon>
        <taxon>Gunneridae</taxon>
        <taxon>Pentapetalae</taxon>
        <taxon>rosids</taxon>
        <taxon>fabids</taxon>
        <taxon>Rosales</taxon>
        <taxon>Rosaceae</taxon>
        <taxon>Amygdaloideae</taxon>
        <taxon>Maleae</taxon>
        <taxon>Malus</taxon>
    </lineage>
</organism>
<dbReference type="Proteomes" id="UP000290289">
    <property type="component" value="Chromosome 6"/>
</dbReference>
<dbReference type="InterPro" id="IPR012340">
    <property type="entry name" value="NA-bd_OB-fold"/>
</dbReference>
<keyword evidence="2" id="KW-1185">Reference proteome</keyword>
<sequence>MYKDPTTGQLMYKVFLVLDNEANEINALIINKSGEMVFGMPCKDLVYNQRSTDHKQLPSEFLRLIGQRKNFHLWFGSRRNLLNSNDLLIYNVSKDTI</sequence>
<evidence type="ECO:0000313" key="2">
    <source>
        <dbReference type="Proteomes" id="UP000290289"/>
    </source>
</evidence>
<accession>A0A498JRB7</accession>
<dbReference type="Gene3D" id="2.40.50.140">
    <property type="entry name" value="Nucleic acid-binding proteins"/>
    <property type="match status" value="1"/>
</dbReference>
<name>A0A498JRB7_MALDO</name>
<comment type="caution">
    <text evidence="1">The sequence shown here is derived from an EMBL/GenBank/DDBJ whole genome shotgun (WGS) entry which is preliminary data.</text>
</comment>
<protein>
    <submittedName>
        <fullName evidence="1">Uncharacterized protein</fullName>
    </submittedName>
</protein>
<evidence type="ECO:0000313" key="1">
    <source>
        <dbReference type="EMBL" id="RXH95791.1"/>
    </source>
</evidence>
<reference evidence="1 2" key="1">
    <citation type="submission" date="2018-10" db="EMBL/GenBank/DDBJ databases">
        <title>A high-quality apple genome assembly.</title>
        <authorList>
            <person name="Hu J."/>
        </authorList>
    </citation>
    <scope>NUCLEOTIDE SEQUENCE [LARGE SCALE GENOMIC DNA]</scope>
    <source>
        <strain evidence="2">cv. HFTH1</strain>
        <tissue evidence="1">Young leaf</tissue>
    </source>
</reference>
<dbReference type="AlphaFoldDB" id="A0A498JRB7"/>
<proteinExistence type="predicted"/>
<gene>
    <name evidence="1" type="ORF">DVH24_008291</name>
</gene>